<accession>A0A1G9HVZ0</accession>
<dbReference type="EMBL" id="FNFF01000020">
    <property type="protein sequence ID" value="SDL16986.1"/>
    <property type="molecule type" value="Genomic_DNA"/>
</dbReference>
<dbReference type="AlphaFoldDB" id="A0A1G9HVZ0"/>
<feature type="compositionally biased region" description="Low complexity" evidence="1">
    <location>
        <begin position="14"/>
        <end position="24"/>
    </location>
</feature>
<keyword evidence="3" id="KW-1185">Reference proteome</keyword>
<dbReference type="RefSeq" id="WP_093616830.1">
    <property type="nucleotide sequence ID" value="NZ_FNFF01000020.1"/>
</dbReference>
<organism evidence="2 3">
    <name type="scientific">Streptomyces indicus</name>
    <dbReference type="NCBI Taxonomy" id="417292"/>
    <lineage>
        <taxon>Bacteria</taxon>
        <taxon>Bacillati</taxon>
        <taxon>Actinomycetota</taxon>
        <taxon>Actinomycetes</taxon>
        <taxon>Kitasatosporales</taxon>
        <taxon>Streptomycetaceae</taxon>
        <taxon>Streptomyces</taxon>
    </lineage>
</organism>
<proteinExistence type="predicted"/>
<evidence type="ECO:0000313" key="3">
    <source>
        <dbReference type="Proteomes" id="UP000199155"/>
    </source>
</evidence>
<gene>
    <name evidence="2" type="ORF">SAMN05421806_12068</name>
</gene>
<feature type="region of interest" description="Disordered" evidence="1">
    <location>
        <begin position="1"/>
        <end position="27"/>
    </location>
</feature>
<dbReference type="OrthoDB" id="4315371at2"/>
<dbReference type="STRING" id="417292.SAMN05421806_12068"/>
<evidence type="ECO:0000313" key="2">
    <source>
        <dbReference type="EMBL" id="SDL16986.1"/>
    </source>
</evidence>
<reference evidence="2 3" key="1">
    <citation type="submission" date="2016-10" db="EMBL/GenBank/DDBJ databases">
        <authorList>
            <person name="de Groot N.N."/>
        </authorList>
    </citation>
    <scope>NUCLEOTIDE SEQUENCE [LARGE SCALE GENOMIC DNA]</scope>
    <source>
        <strain evidence="2 3">CGMCC 4.5727</strain>
    </source>
</reference>
<evidence type="ECO:0000256" key="1">
    <source>
        <dbReference type="SAM" id="MobiDB-lite"/>
    </source>
</evidence>
<protein>
    <submittedName>
        <fullName evidence="2">Uncharacterized protein</fullName>
    </submittedName>
</protein>
<name>A0A1G9HVZ0_9ACTN</name>
<dbReference type="Proteomes" id="UP000199155">
    <property type="component" value="Unassembled WGS sequence"/>
</dbReference>
<sequence length="70" mass="7390">MSSATFTPGPVRTGPPSGATATGTVRHTHRVGNALRAVKVFARAAMDVVVLGEYAQDAGVVRRRPAHRDH</sequence>